<feature type="transmembrane region" description="Helical" evidence="2">
    <location>
        <begin position="179"/>
        <end position="197"/>
    </location>
</feature>
<evidence type="ECO:0000313" key="3">
    <source>
        <dbReference type="EMBL" id="ORW12273.1"/>
    </source>
</evidence>
<dbReference type="InterPro" id="IPR024381">
    <property type="entry name" value="DUF2561"/>
</dbReference>
<keyword evidence="2" id="KW-1133">Transmembrane helix</keyword>
<feature type="transmembrane region" description="Helical" evidence="2">
    <location>
        <begin position="23"/>
        <end position="44"/>
    </location>
</feature>
<evidence type="ECO:0000256" key="2">
    <source>
        <dbReference type="SAM" id="Phobius"/>
    </source>
</evidence>
<dbReference type="Proteomes" id="UP000193487">
    <property type="component" value="Unassembled WGS sequence"/>
</dbReference>
<keyword evidence="2" id="KW-0472">Membrane</keyword>
<dbReference type="AlphaFoldDB" id="A0A1X1YML2"/>
<dbReference type="Pfam" id="PF10812">
    <property type="entry name" value="DUF2561"/>
    <property type="match status" value="1"/>
</dbReference>
<protein>
    <recommendedName>
        <fullName evidence="5">DUF2561 domain-containing protein</fullName>
    </recommendedName>
</protein>
<feature type="transmembrane region" description="Helical" evidence="2">
    <location>
        <begin position="64"/>
        <end position="85"/>
    </location>
</feature>
<keyword evidence="4" id="KW-1185">Reference proteome</keyword>
<gene>
    <name evidence="3" type="ORF">AWC14_00165</name>
</gene>
<proteinExistence type="predicted"/>
<sequence>MADRYSTGPRGWSTVSPTTGDRILIGVCAAIWLVLVGVSVAAVVALADLGRGFHEGTGSPHSSAVLYVIIVVSTLVILAAIPVLLRARRTTRPDAGARSVVVPARAAGGQPLRPGHPPSRSAIQQAPTERLTTLRPRLSDAAVDRIWLRGGLSLMAAMGVALIAVATATYLMAVGHQGAAWSAYVIAGIVTVAMPVIPWQHVRRLRRTLAQH</sequence>
<organism evidence="3 4">
    <name type="scientific">Mycobacterium kyorinense</name>
    <dbReference type="NCBI Taxonomy" id="487514"/>
    <lineage>
        <taxon>Bacteria</taxon>
        <taxon>Bacillati</taxon>
        <taxon>Actinomycetota</taxon>
        <taxon>Actinomycetes</taxon>
        <taxon>Mycobacteriales</taxon>
        <taxon>Mycobacteriaceae</taxon>
        <taxon>Mycobacterium</taxon>
    </lineage>
</organism>
<dbReference type="OrthoDB" id="4640608at2"/>
<feature type="transmembrane region" description="Helical" evidence="2">
    <location>
        <begin position="152"/>
        <end position="173"/>
    </location>
</feature>
<evidence type="ECO:0000256" key="1">
    <source>
        <dbReference type="SAM" id="MobiDB-lite"/>
    </source>
</evidence>
<comment type="caution">
    <text evidence="3">The sequence shown here is derived from an EMBL/GenBank/DDBJ whole genome shotgun (WGS) entry which is preliminary data.</text>
</comment>
<name>A0A1X1YML2_9MYCO</name>
<evidence type="ECO:0008006" key="5">
    <source>
        <dbReference type="Google" id="ProtNLM"/>
    </source>
</evidence>
<evidence type="ECO:0000313" key="4">
    <source>
        <dbReference type="Proteomes" id="UP000193487"/>
    </source>
</evidence>
<dbReference type="EMBL" id="LQPE01000001">
    <property type="protein sequence ID" value="ORW12273.1"/>
    <property type="molecule type" value="Genomic_DNA"/>
</dbReference>
<keyword evidence="2" id="KW-0812">Transmembrane</keyword>
<dbReference type="RefSeq" id="WP_045378043.1">
    <property type="nucleotide sequence ID" value="NZ_BBKA01000048.1"/>
</dbReference>
<reference evidence="3 4" key="1">
    <citation type="submission" date="2016-01" db="EMBL/GenBank/DDBJ databases">
        <title>The new phylogeny of the genus Mycobacterium.</title>
        <authorList>
            <person name="Tarcisio F."/>
            <person name="Conor M."/>
            <person name="Antonella G."/>
            <person name="Elisabetta G."/>
            <person name="Giulia F.S."/>
            <person name="Sara T."/>
            <person name="Anna F."/>
            <person name="Clotilde B."/>
            <person name="Roberto B."/>
            <person name="Veronica D.S."/>
            <person name="Fabio R."/>
            <person name="Monica P."/>
            <person name="Olivier J."/>
            <person name="Enrico T."/>
            <person name="Nicola S."/>
        </authorList>
    </citation>
    <scope>NUCLEOTIDE SEQUENCE [LARGE SCALE GENOMIC DNA]</scope>
    <source>
        <strain evidence="3 4">DSM 45166</strain>
    </source>
</reference>
<feature type="region of interest" description="Disordered" evidence="1">
    <location>
        <begin position="107"/>
        <end position="127"/>
    </location>
</feature>
<accession>A0A1X1YML2</accession>